<dbReference type="RefSeq" id="WP_354549714.1">
    <property type="nucleotide sequence ID" value="NZ_JBEPSD010000001.1"/>
</dbReference>
<dbReference type="InterPro" id="IPR053536">
    <property type="entry name" value="Lasso_peptide_isopeptidase"/>
</dbReference>
<proteinExistence type="predicted"/>
<dbReference type="SUPFAM" id="SSF53474">
    <property type="entry name" value="alpha/beta-Hydrolases"/>
    <property type="match status" value="1"/>
</dbReference>
<protein>
    <submittedName>
        <fullName evidence="3">Dipeptidyl aminopeptidase/acylaminoacyl peptidase</fullName>
    </submittedName>
</protein>
<feature type="domain" description="Peptidase S9 prolyl oligopeptidase catalytic" evidence="2">
    <location>
        <begin position="545"/>
        <end position="701"/>
    </location>
</feature>
<keyword evidence="1" id="KW-1133">Transmembrane helix</keyword>
<sequence>MELFHQSAAWAAVTARMCLDFSTRKHSTYWILTLALVVLGMTVVGPLHAETISPRRLLEVTDLGNPVISHDGRYVAFRTERASIERNTYDTTWCVQAVDGKSPPLRVADGGLPLRQYDTGGVLPSPAAWSPDGKWIYYRARLNGRVSVWRAAANGSGTRAVTSDLADVRDFTLSNDGETLMYSVGPTRKEVVAAEEFEYDRGIRIDDTVNVAAGLFRSSRLDGRPATQRFQGAWFSMGPLLAKVPDRWKAVDLATMTTRDLSIPELPARPLMPADLSPNLPAAPIKNMDGLRYEIVRNPDDGRIAVLLPGHKDKGMAMGRYVELAMLPDRHASHPVYCTAKLCRHKEIMDIQWRPGSDDVLFTIDDYDKGHAQSIYGWNVVTGVVRPIVLSHGLISGSQRYWDIPCALSSDALVCVAAEADHPPRLEAIDVESGHRRVLFAPNEGLGADIAATVPAKLIRWKDAQGREFTGQLFEARGTGAGHPPPLFVTFYSCDGFLRGGLGNEWPLATLAEDGISALCINAISGLGLGIVAHYDQGRAAVESVVKLLSAEGRIDRTRVGMGGLSYGSEATLWTLEHSDVVSAASVSSSSVTPTYYLFNSLRDAFRSTLRKSWQLGAPDETPEQWRKISPAYQIGRIKAPILFQMIEQEYRMALDYALPLERRHQADIYVFPDEPHIKFQPKHKLAVYERNVDWFRFWLQGYKDPDPDKAGQYRIWREMKNAAKHRFGTDSHDGS</sequence>
<keyword evidence="4" id="KW-1185">Reference proteome</keyword>
<dbReference type="SUPFAM" id="SSF82171">
    <property type="entry name" value="DPP6 N-terminal domain-like"/>
    <property type="match status" value="1"/>
</dbReference>
<dbReference type="InterPro" id="IPR001375">
    <property type="entry name" value="Peptidase_S9_cat"/>
</dbReference>
<evidence type="ECO:0000259" key="2">
    <source>
        <dbReference type="Pfam" id="PF00326"/>
    </source>
</evidence>
<evidence type="ECO:0000313" key="4">
    <source>
        <dbReference type="Proteomes" id="UP001549251"/>
    </source>
</evidence>
<dbReference type="Pfam" id="PF07676">
    <property type="entry name" value="PD40"/>
    <property type="match status" value="1"/>
</dbReference>
<dbReference type="Pfam" id="PF00326">
    <property type="entry name" value="Peptidase_S9"/>
    <property type="match status" value="1"/>
</dbReference>
<keyword evidence="3" id="KW-0645">Protease</keyword>
<gene>
    <name evidence="3" type="ORF">ABIE04_002113</name>
</gene>
<dbReference type="GO" id="GO:0004177">
    <property type="term" value="F:aminopeptidase activity"/>
    <property type="evidence" value="ECO:0007669"/>
    <property type="project" value="UniProtKB-KW"/>
</dbReference>
<dbReference type="InterPro" id="IPR011659">
    <property type="entry name" value="WD40"/>
</dbReference>
<dbReference type="Gene3D" id="3.40.50.1820">
    <property type="entry name" value="alpha/beta hydrolase"/>
    <property type="match status" value="1"/>
</dbReference>
<name>A0ABV2PXL8_9GAMM</name>
<dbReference type="InterPro" id="IPR011042">
    <property type="entry name" value="6-blade_b-propeller_TolB-like"/>
</dbReference>
<keyword evidence="3" id="KW-0031">Aminopeptidase</keyword>
<dbReference type="InterPro" id="IPR029058">
    <property type="entry name" value="AB_hydrolase_fold"/>
</dbReference>
<evidence type="ECO:0000313" key="3">
    <source>
        <dbReference type="EMBL" id="MET4569786.1"/>
    </source>
</evidence>
<feature type="transmembrane region" description="Helical" evidence="1">
    <location>
        <begin position="29"/>
        <end position="49"/>
    </location>
</feature>
<comment type="caution">
    <text evidence="3">The sequence shown here is derived from an EMBL/GenBank/DDBJ whole genome shotgun (WGS) entry which is preliminary data.</text>
</comment>
<reference evidence="3 4" key="1">
    <citation type="submission" date="2024-06" db="EMBL/GenBank/DDBJ databases">
        <title>Sorghum-associated microbial communities from plants grown in Nebraska, USA.</title>
        <authorList>
            <person name="Schachtman D."/>
        </authorList>
    </citation>
    <scope>NUCLEOTIDE SEQUENCE [LARGE SCALE GENOMIC DNA]</scope>
    <source>
        <strain evidence="3 4">1757</strain>
    </source>
</reference>
<dbReference type="Proteomes" id="UP001549251">
    <property type="component" value="Unassembled WGS sequence"/>
</dbReference>
<accession>A0ABV2PXL8</accession>
<dbReference type="Gene3D" id="2.120.10.30">
    <property type="entry name" value="TolB, C-terminal domain"/>
    <property type="match status" value="1"/>
</dbReference>
<keyword evidence="1" id="KW-0812">Transmembrane</keyword>
<keyword evidence="3" id="KW-0378">Hydrolase</keyword>
<keyword evidence="1" id="KW-0472">Membrane</keyword>
<evidence type="ECO:0000256" key="1">
    <source>
        <dbReference type="SAM" id="Phobius"/>
    </source>
</evidence>
<organism evidence="3 4">
    <name type="scientific">Rhodanobacter soli</name>
    <dbReference type="NCBI Taxonomy" id="590609"/>
    <lineage>
        <taxon>Bacteria</taxon>
        <taxon>Pseudomonadati</taxon>
        <taxon>Pseudomonadota</taxon>
        <taxon>Gammaproteobacteria</taxon>
        <taxon>Lysobacterales</taxon>
        <taxon>Rhodanobacteraceae</taxon>
        <taxon>Rhodanobacter</taxon>
    </lineage>
</organism>
<dbReference type="NCBIfam" id="NF033523">
    <property type="entry name" value="lasso_peptidase"/>
    <property type="match status" value="1"/>
</dbReference>
<dbReference type="EMBL" id="JBEPSD010000001">
    <property type="protein sequence ID" value="MET4569786.1"/>
    <property type="molecule type" value="Genomic_DNA"/>
</dbReference>